<dbReference type="Proteomes" id="UP000276776">
    <property type="component" value="Unassembled WGS sequence"/>
</dbReference>
<keyword evidence="2" id="KW-1185">Reference proteome</keyword>
<protein>
    <submittedName>
        <fullName evidence="3">DUF632 domain-containing protein</fullName>
    </submittedName>
</protein>
<gene>
    <name evidence="1" type="ORF">TCLT_LOCUS9555</name>
</gene>
<reference evidence="1 2" key="2">
    <citation type="submission" date="2018-11" db="EMBL/GenBank/DDBJ databases">
        <authorList>
            <consortium name="Pathogen Informatics"/>
        </authorList>
    </citation>
    <scope>NUCLEOTIDE SEQUENCE [LARGE SCALE GENOMIC DNA]</scope>
</reference>
<evidence type="ECO:0000313" key="2">
    <source>
        <dbReference type="Proteomes" id="UP000276776"/>
    </source>
</evidence>
<name>A0A0N5D8X0_THECL</name>
<dbReference type="PANTHER" id="PTHR35450:SF2">
    <property type="entry name" value="REVERSE TRANSCRIPTASE DOMAIN-CONTAINING PROTEIN"/>
    <property type="match status" value="1"/>
</dbReference>
<reference evidence="3" key="1">
    <citation type="submission" date="2017-02" db="UniProtKB">
        <authorList>
            <consortium name="WormBaseParasite"/>
        </authorList>
    </citation>
    <scope>IDENTIFICATION</scope>
</reference>
<dbReference type="AlphaFoldDB" id="A0A0N5D8X0"/>
<dbReference type="OrthoDB" id="5877202at2759"/>
<dbReference type="STRING" id="103827.A0A0N5D8X0"/>
<dbReference type="PANTHER" id="PTHR35450">
    <property type="entry name" value="REVERSE TRANSCRIPTASE DOMAIN-CONTAINING PROTEIN"/>
    <property type="match status" value="1"/>
</dbReference>
<evidence type="ECO:0000313" key="1">
    <source>
        <dbReference type="EMBL" id="VDN07191.1"/>
    </source>
</evidence>
<dbReference type="WBParaSite" id="TCLT_0000956601-mRNA-1">
    <property type="protein sequence ID" value="TCLT_0000956601-mRNA-1"/>
    <property type="gene ID" value="TCLT_0000956601"/>
</dbReference>
<dbReference type="EMBL" id="UYYF01004824">
    <property type="protein sequence ID" value="VDN07191.1"/>
    <property type="molecule type" value="Genomic_DNA"/>
</dbReference>
<accession>A0A0N5D8X0</accession>
<sequence>MWNYELGKNDDIRDNEYLEKFVPDCEAHDTSRKCTSLHPDLYKIVRICLDEEQNPWFYKGTSCLIPKGVPSKDSDLSPITCLSNLYKLTTKCVAHVMQLDVAMRKLLADHQLGTVTQVQDAKEQAMLNLAVCKEHGNQLYITWHDIKKALDSVNYEYLIKCIEGLTCHRGSAVKSVTNTEVCAHKAVLLEGTQGYKYLEVVEDMTSAPIRESYDKVRAEILVRTERLAKTALNDKNFIKAVTEHAISLTNYYIEVFKLELKLSTSELLEGRS</sequence>
<proteinExistence type="predicted"/>
<evidence type="ECO:0000313" key="3">
    <source>
        <dbReference type="WBParaSite" id="TCLT_0000956601-mRNA-1"/>
    </source>
</evidence>
<organism evidence="3">
    <name type="scientific">Thelazia callipaeda</name>
    <name type="common">Oriental eyeworm</name>
    <name type="synonym">Parasitic nematode</name>
    <dbReference type="NCBI Taxonomy" id="103827"/>
    <lineage>
        <taxon>Eukaryota</taxon>
        <taxon>Metazoa</taxon>
        <taxon>Ecdysozoa</taxon>
        <taxon>Nematoda</taxon>
        <taxon>Chromadorea</taxon>
        <taxon>Rhabditida</taxon>
        <taxon>Spirurina</taxon>
        <taxon>Spiruromorpha</taxon>
        <taxon>Thelazioidea</taxon>
        <taxon>Thelaziidae</taxon>
        <taxon>Thelazia</taxon>
    </lineage>
</organism>